<feature type="transmembrane region" description="Helical" evidence="1">
    <location>
        <begin position="144"/>
        <end position="162"/>
    </location>
</feature>
<protein>
    <submittedName>
        <fullName evidence="2">Uncharacterized protein</fullName>
    </submittedName>
</protein>
<dbReference type="AlphaFoldDB" id="A0A955RRR9"/>
<evidence type="ECO:0000313" key="3">
    <source>
        <dbReference type="Proteomes" id="UP000751518"/>
    </source>
</evidence>
<evidence type="ECO:0000313" key="2">
    <source>
        <dbReference type="EMBL" id="MCA9391737.1"/>
    </source>
</evidence>
<reference evidence="2" key="1">
    <citation type="submission" date="2020-04" db="EMBL/GenBank/DDBJ databases">
        <authorList>
            <person name="Zhang T."/>
        </authorList>
    </citation>
    <scope>NUCLEOTIDE SEQUENCE</scope>
    <source>
        <strain evidence="2">HKST-UBA03</strain>
    </source>
</reference>
<gene>
    <name evidence="2" type="ORF">KC614_00845</name>
</gene>
<accession>A0A955RRR9</accession>
<comment type="caution">
    <text evidence="2">The sequence shown here is derived from an EMBL/GenBank/DDBJ whole genome shotgun (WGS) entry which is preliminary data.</text>
</comment>
<keyword evidence="1" id="KW-1133">Transmembrane helix</keyword>
<reference evidence="2" key="2">
    <citation type="journal article" date="2021" name="Microbiome">
        <title>Successional dynamics and alternative stable states in a saline activated sludge microbial community over 9 years.</title>
        <authorList>
            <person name="Wang Y."/>
            <person name="Ye J."/>
            <person name="Ju F."/>
            <person name="Liu L."/>
            <person name="Boyd J.A."/>
            <person name="Deng Y."/>
            <person name="Parks D.H."/>
            <person name="Jiang X."/>
            <person name="Yin X."/>
            <person name="Woodcroft B.J."/>
            <person name="Tyson G.W."/>
            <person name="Hugenholtz P."/>
            <person name="Polz M.F."/>
            <person name="Zhang T."/>
        </authorList>
    </citation>
    <scope>NUCLEOTIDE SEQUENCE</scope>
    <source>
        <strain evidence="2">HKST-UBA03</strain>
    </source>
</reference>
<dbReference type="Proteomes" id="UP000751518">
    <property type="component" value="Unassembled WGS sequence"/>
</dbReference>
<proteinExistence type="predicted"/>
<organism evidence="2 3">
    <name type="scientific">candidate division WWE3 bacterium</name>
    <dbReference type="NCBI Taxonomy" id="2053526"/>
    <lineage>
        <taxon>Bacteria</taxon>
        <taxon>Katanobacteria</taxon>
    </lineage>
</organism>
<keyword evidence="1" id="KW-0812">Transmembrane</keyword>
<dbReference type="EMBL" id="JAGQKZ010000004">
    <property type="protein sequence ID" value="MCA9391737.1"/>
    <property type="molecule type" value="Genomic_DNA"/>
</dbReference>
<feature type="transmembrane region" description="Helical" evidence="1">
    <location>
        <begin position="59"/>
        <end position="81"/>
    </location>
</feature>
<feature type="transmembrane region" description="Helical" evidence="1">
    <location>
        <begin position="12"/>
        <end position="39"/>
    </location>
</feature>
<keyword evidence="1" id="KW-0472">Membrane</keyword>
<name>A0A955RRR9_UNCKA</name>
<feature type="transmembrane region" description="Helical" evidence="1">
    <location>
        <begin position="119"/>
        <end position="138"/>
    </location>
</feature>
<evidence type="ECO:0000256" key="1">
    <source>
        <dbReference type="SAM" id="Phobius"/>
    </source>
</evidence>
<sequence>MPSKILTRLISEALLPAVLLVVAKVIGVLVLVKSFSIAWQLNTSSLLPDFVLHDKAATVFVNSYSNLIVFVVVIIGLAWVLTKAYHFHDTHIKPSLILQLLSWNLTGLMTSSHEVYNKGVVWISYMWLVVLLIGVHTFLQATYLWVFVFALVASLVATWYFVADVEREVGER</sequence>